<name>A0ABS2Q5T6_9BACL</name>
<comment type="caution">
    <text evidence="2">The sequence shown here is derived from an EMBL/GenBank/DDBJ whole genome shotgun (WGS) entry which is preliminary data.</text>
</comment>
<dbReference type="RefSeq" id="WP_205005510.1">
    <property type="nucleotide sequence ID" value="NZ_JAFBEV010000004.1"/>
</dbReference>
<sequence>MNQTREVVLQNEWNKVIASSFSFIGVLFFLVSAIISLSATYKSYVLATENISV</sequence>
<proteinExistence type="predicted"/>
<evidence type="ECO:0000256" key="1">
    <source>
        <dbReference type="SAM" id="Phobius"/>
    </source>
</evidence>
<dbReference type="EMBL" id="JAFBEV010000004">
    <property type="protein sequence ID" value="MBM7657152.1"/>
    <property type="molecule type" value="Genomic_DNA"/>
</dbReference>
<accession>A0ABS2Q5T6</accession>
<evidence type="ECO:0000313" key="2">
    <source>
        <dbReference type="EMBL" id="MBM7657152.1"/>
    </source>
</evidence>
<organism evidence="2 3">
    <name type="scientific">Sporolactobacillus spathodeae</name>
    <dbReference type="NCBI Taxonomy" id="1465502"/>
    <lineage>
        <taxon>Bacteria</taxon>
        <taxon>Bacillati</taxon>
        <taxon>Bacillota</taxon>
        <taxon>Bacilli</taxon>
        <taxon>Bacillales</taxon>
        <taxon>Sporolactobacillaceae</taxon>
        <taxon>Sporolactobacillus</taxon>
    </lineage>
</organism>
<gene>
    <name evidence="2" type="ORF">JOC27_000593</name>
</gene>
<evidence type="ECO:0000313" key="3">
    <source>
        <dbReference type="Proteomes" id="UP000823201"/>
    </source>
</evidence>
<keyword evidence="1" id="KW-0812">Transmembrane</keyword>
<feature type="transmembrane region" description="Helical" evidence="1">
    <location>
        <begin position="16"/>
        <end position="37"/>
    </location>
</feature>
<protein>
    <submittedName>
        <fullName evidence="2">Uncharacterized protein</fullName>
    </submittedName>
</protein>
<keyword evidence="1" id="KW-1133">Transmembrane helix</keyword>
<keyword evidence="3" id="KW-1185">Reference proteome</keyword>
<dbReference type="Proteomes" id="UP000823201">
    <property type="component" value="Unassembled WGS sequence"/>
</dbReference>
<reference evidence="2 3" key="1">
    <citation type="submission" date="2021-01" db="EMBL/GenBank/DDBJ databases">
        <title>Genomic Encyclopedia of Type Strains, Phase IV (KMG-IV): sequencing the most valuable type-strain genomes for metagenomic binning, comparative biology and taxonomic classification.</title>
        <authorList>
            <person name="Goeker M."/>
        </authorList>
    </citation>
    <scope>NUCLEOTIDE SEQUENCE [LARGE SCALE GENOMIC DNA]</scope>
    <source>
        <strain evidence="2 3">DSM 100968</strain>
    </source>
</reference>
<keyword evidence="1" id="KW-0472">Membrane</keyword>